<gene>
    <name evidence="4" type="ORF">QJS10_CPB14g00565</name>
</gene>
<keyword evidence="5" id="KW-1185">Reference proteome</keyword>
<evidence type="ECO:0000256" key="1">
    <source>
        <dbReference type="ARBA" id="ARBA00006010"/>
    </source>
</evidence>
<comment type="caution">
    <text evidence="4">The sequence shown here is derived from an EMBL/GenBank/DDBJ whole genome shotgun (WGS) entry which is preliminary data.</text>
</comment>
<dbReference type="InterPro" id="IPR006969">
    <property type="entry name" value="Stig-like"/>
</dbReference>
<evidence type="ECO:0000313" key="5">
    <source>
        <dbReference type="Proteomes" id="UP001180020"/>
    </source>
</evidence>
<dbReference type="PANTHER" id="PTHR33227">
    <property type="entry name" value="STIGMA-SPECIFIC STIG1-LIKE PROTEIN 3"/>
    <property type="match status" value="1"/>
</dbReference>
<evidence type="ECO:0000313" key="4">
    <source>
        <dbReference type="EMBL" id="KAK1299399.1"/>
    </source>
</evidence>
<evidence type="ECO:0000256" key="3">
    <source>
        <dbReference type="SAM" id="SignalP"/>
    </source>
</evidence>
<evidence type="ECO:0000256" key="2">
    <source>
        <dbReference type="ARBA" id="ARBA00022729"/>
    </source>
</evidence>
<comment type="similarity">
    <text evidence="1">Belongs to the STIG1 family.</text>
</comment>
<protein>
    <recommendedName>
        <fullName evidence="6">Stigma-specific STIG1-like protein 1</fullName>
    </recommendedName>
</protein>
<evidence type="ECO:0008006" key="6">
    <source>
        <dbReference type="Google" id="ProtNLM"/>
    </source>
</evidence>
<sequence length="134" mass="15355">MEVMKRILFVMSIFILISFTLAFETNQEQEVRQLTSTRSRFSAWTNPRAPATCDVFPRLCRVKGSQWPDCCKKRCVNVMADNLNCGWCGRRCRYGEGCCKGECVSLMYDKNHCGSCNSRCKKGTYCNYGMCSYA</sequence>
<dbReference type="PANTHER" id="PTHR33227:SF21">
    <property type="entry name" value="F12F1.21 PROTEIN"/>
    <property type="match status" value="1"/>
</dbReference>
<feature type="chain" id="PRO_5043440522" description="Stigma-specific STIG1-like protein 1" evidence="3">
    <location>
        <begin position="23"/>
        <end position="134"/>
    </location>
</feature>
<organism evidence="4 5">
    <name type="scientific">Acorus calamus</name>
    <name type="common">Sweet flag</name>
    <dbReference type="NCBI Taxonomy" id="4465"/>
    <lineage>
        <taxon>Eukaryota</taxon>
        <taxon>Viridiplantae</taxon>
        <taxon>Streptophyta</taxon>
        <taxon>Embryophyta</taxon>
        <taxon>Tracheophyta</taxon>
        <taxon>Spermatophyta</taxon>
        <taxon>Magnoliopsida</taxon>
        <taxon>Liliopsida</taxon>
        <taxon>Acoraceae</taxon>
        <taxon>Acorus</taxon>
    </lineage>
</organism>
<dbReference type="EMBL" id="JAUJYO010000014">
    <property type="protein sequence ID" value="KAK1299399.1"/>
    <property type="molecule type" value="Genomic_DNA"/>
</dbReference>
<name>A0AAV9DEP8_ACOCL</name>
<accession>A0AAV9DEP8</accession>
<keyword evidence="2 3" id="KW-0732">Signal</keyword>
<reference evidence="4" key="2">
    <citation type="submission" date="2023-06" db="EMBL/GenBank/DDBJ databases">
        <authorList>
            <person name="Ma L."/>
            <person name="Liu K.-W."/>
            <person name="Li Z."/>
            <person name="Hsiao Y.-Y."/>
            <person name="Qi Y."/>
            <person name="Fu T."/>
            <person name="Tang G."/>
            <person name="Zhang D."/>
            <person name="Sun W.-H."/>
            <person name="Liu D.-K."/>
            <person name="Li Y."/>
            <person name="Chen G.-Z."/>
            <person name="Liu X.-D."/>
            <person name="Liao X.-Y."/>
            <person name="Jiang Y.-T."/>
            <person name="Yu X."/>
            <person name="Hao Y."/>
            <person name="Huang J."/>
            <person name="Zhao X.-W."/>
            <person name="Ke S."/>
            <person name="Chen Y.-Y."/>
            <person name="Wu W.-L."/>
            <person name="Hsu J.-L."/>
            <person name="Lin Y.-F."/>
            <person name="Huang M.-D."/>
            <person name="Li C.-Y."/>
            <person name="Huang L."/>
            <person name="Wang Z.-W."/>
            <person name="Zhao X."/>
            <person name="Zhong W.-Y."/>
            <person name="Peng D.-H."/>
            <person name="Ahmad S."/>
            <person name="Lan S."/>
            <person name="Zhang J.-S."/>
            <person name="Tsai W.-C."/>
            <person name="Van De Peer Y."/>
            <person name="Liu Z.-J."/>
        </authorList>
    </citation>
    <scope>NUCLEOTIDE SEQUENCE</scope>
    <source>
        <strain evidence="4">CP</strain>
        <tissue evidence="4">Leaves</tissue>
    </source>
</reference>
<feature type="signal peptide" evidence="3">
    <location>
        <begin position="1"/>
        <end position="22"/>
    </location>
</feature>
<dbReference type="Pfam" id="PF04885">
    <property type="entry name" value="Stig1"/>
    <property type="match status" value="1"/>
</dbReference>
<dbReference type="AlphaFoldDB" id="A0AAV9DEP8"/>
<proteinExistence type="inferred from homology"/>
<dbReference type="Proteomes" id="UP001180020">
    <property type="component" value="Unassembled WGS sequence"/>
</dbReference>
<reference evidence="4" key="1">
    <citation type="journal article" date="2023" name="Nat. Commun.">
        <title>Diploid and tetraploid genomes of Acorus and the evolution of monocots.</title>
        <authorList>
            <person name="Ma L."/>
            <person name="Liu K.W."/>
            <person name="Li Z."/>
            <person name="Hsiao Y.Y."/>
            <person name="Qi Y."/>
            <person name="Fu T."/>
            <person name="Tang G.D."/>
            <person name="Zhang D."/>
            <person name="Sun W.H."/>
            <person name="Liu D.K."/>
            <person name="Li Y."/>
            <person name="Chen G.Z."/>
            <person name="Liu X.D."/>
            <person name="Liao X.Y."/>
            <person name="Jiang Y.T."/>
            <person name="Yu X."/>
            <person name="Hao Y."/>
            <person name="Huang J."/>
            <person name="Zhao X.W."/>
            <person name="Ke S."/>
            <person name="Chen Y.Y."/>
            <person name="Wu W.L."/>
            <person name="Hsu J.L."/>
            <person name="Lin Y.F."/>
            <person name="Huang M.D."/>
            <person name="Li C.Y."/>
            <person name="Huang L."/>
            <person name="Wang Z.W."/>
            <person name="Zhao X."/>
            <person name="Zhong W.Y."/>
            <person name="Peng D.H."/>
            <person name="Ahmad S."/>
            <person name="Lan S."/>
            <person name="Zhang J.S."/>
            <person name="Tsai W.C."/>
            <person name="Van de Peer Y."/>
            <person name="Liu Z.J."/>
        </authorList>
    </citation>
    <scope>NUCLEOTIDE SEQUENCE</scope>
    <source>
        <strain evidence="4">CP</strain>
    </source>
</reference>